<evidence type="ECO:0000313" key="2">
    <source>
        <dbReference type="EMBL" id="KII82931.1"/>
    </source>
</evidence>
<dbReference type="EMBL" id="KN832596">
    <property type="protein sequence ID" value="KII82931.1"/>
    <property type="molecule type" value="Genomic_DNA"/>
</dbReference>
<keyword evidence="3" id="KW-1185">Reference proteome</keyword>
<evidence type="ECO:0000313" key="3">
    <source>
        <dbReference type="Proteomes" id="UP000053263"/>
    </source>
</evidence>
<sequence length="459" mass="51077">FAEGSEAHAYSSLTVDRRRYSGPENIEPSSPTPPATYLARSINEPYLFLMNQNMPGKLHVAGRGKLLAVACGQHATLLSFGLQSSIIGMPEPTYRELLSLEQDSTNTDSEKAKILRSFRIPDRFTIAGSADLGDRKINIFAVFVSIASAWVWVVSDFNRIVQMHVISRDKPFEANDLKPGSDEWPRLWYHFKGSFDWIMERPFSRGCAPDMAANIELPSAIQRTPPPPEPLAPNTSIIVDMCGNTGGAFSGLGRHTANDLLYLLAIFPGMPYHVICSSNTLFATLKSGIAEYMDQLTKSSFLDDVSGSNDRYISGYIDVFRRTKGRSLNSVKDLYNFYMKEGLFDPDHTIGQPYPQEKWTLSKTQFKWMPAPIKAYTIICAKRPVGWKDGPQASDSKMLRCFGDFCYVTTIGLAQFRELVLNQVNIKAKEGASVVVKRGRPSKISVGFPLSCSCRAESC</sequence>
<dbReference type="OrthoDB" id="3040495at2759"/>
<accession>A0A0C9SK12</accession>
<proteinExistence type="predicted"/>
<dbReference type="HOGENOM" id="CLU_029793_1_0_1"/>
<feature type="non-terminal residue" evidence="2">
    <location>
        <position position="1"/>
    </location>
</feature>
<gene>
    <name evidence="2" type="ORF">PLICRDRAFT_120079</name>
</gene>
<dbReference type="Proteomes" id="UP000053263">
    <property type="component" value="Unassembled WGS sequence"/>
</dbReference>
<name>A0A0C9SK12_PLICR</name>
<feature type="region of interest" description="Disordered" evidence="1">
    <location>
        <begin position="1"/>
        <end position="36"/>
    </location>
</feature>
<dbReference type="AlphaFoldDB" id="A0A0C9SK12"/>
<reference evidence="2 3" key="1">
    <citation type="submission" date="2014-06" db="EMBL/GenBank/DDBJ databases">
        <title>Evolutionary Origins and Diversification of the Mycorrhizal Mutualists.</title>
        <authorList>
            <consortium name="DOE Joint Genome Institute"/>
            <consortium name="Mycorrhizal Genomics Consortium"/>
            <person name="Kohler A."/>
            <person name="Kuo A."/>
            <person name="Nagy L.G."/>
            <person name="Floudas D."/>
            <person name="Copeland A."/>
            <person name="Barry K.W."/>
            <person name="Cichocki N."/>
            <person name="Veneault-Fourrey C."/>
            <person name="LaButti K."/>
            <person name="Lindquist E.A."/>
            <person name="Lipzen A."/>
            <person name="Lundell T."/>
            <person name="Morin E."/>
            <person name="Murat C."/>
            <person name="Riley R."/>
            <person name="Ohm R."/>
            <person name="Sun H."/>
            <person name="Tunlid A."/>
            <person name="Henrissat B."/>
            <person name="Grigoriev I.V."/>
            <person name="Hibbett D.S."/>
            <person name="Martin F."/>
        </authorList>
    </citation>
    <scope>NUCLEOTIDE SEQUENCE [LARGE SCALE GENOMIC DNA]</scope>
    <source>
        <strain evidence="2 3">FD-325 SS-3</strain>
    </source>
</reference>
<evidence type="ECO:0000256" key="1">
    <source>
        <dbReference type="SAM" id="MobiDB-lite"/>
    </source>
</evidence>
<protein>
    <submittedName>
        <fullName evidence="2">Uncharacterized protein</fullName>
    </submittedName>
</protein>
<organism evidence="2 3">
    <name type="scientific">Plicaturopsis crispa FD-325 SS-3</name>
    <dbReference type="NCBI Taxonomy" id="944288"/>
    <lineage>
        <taxon>Eukaryota</taxon>
        <taxon>Fungi</taxon>
        <taxon>Dikarya</taxon>
        <taxon>Basidiomycota</taxon>
        <taxon>Agaricomycotina</taxon>
        <taxon>Agaricomycetes</taxon>
        <taxon>Agaricomycetidae</taxon>
        <taxon>Amylocorticiales</taxon>
        <taxon>Amylocorticiaceae</taxon>
        <taxon>Plicatura</taxon>
        <taxon>Plicaturopsis crispa</taxon>
    </lineage>
</organism>